<feature type="region of interest" description="Disordered" evidence="3">
    <location>
        <begin position="62"/>
        <end position="81"/>
    </location>
</feature>
<reference evidence="6 7" key="1">
    <citation type="submission" date="2020-07" db="EMBL/GenBank/DDBJ databases">
        <title>Sequencing the genomes of 1000 actinobacteria strains.</title>
        <authorList>
            <person name="Klenk H.-P."/>
        </authorList>
    </citation>
    <scope>NUCLEOTIDE SEQUENCE [LARGE SCALE GENOMIC DNA]</scope>
    <source>
        <strain evidence="6 7">DSM 24662</strain>
    </source>
</reference>
<evidence type="ECO:0000313" key="7">
    <source>
        <dbReference type="Proteomes" id="UP000576969"/>
    </source>
</evidence>
<feature type="transmembrane region" description="Helical" evidence="4">
    <location>
        <begin position="103"/>
        <end position="124"/>
    </location>
</feature>
<evidence type="ECO:0000313" key="6">
    <source>
        <dbReference type="EMBL" id="NYE19845.1"/>
    </source>
</evidence>
<dbReference type="Gene3D" id="1.10.10.1320">
    <property type="entry name" value="Anti-sigma factor, zinc-finger domain"/>
    <property type="match status" value="1"/>
</dbReference>
<feature type="compositionally biased region" description="Basic and acidic residues" evidence="3">
    <location>
        <begin position="62"/>
        <end position="73"/>
    </location>
</feature>
<evidence type="ECO:0000256" key="2">
    <source>
        <dbReference type="ARBA" id="ARBA00023163"/>
    </source>
</evidence>
<proteinExistence type="predicted"/>
<gene>
    <name evidence="6" type="ORF">BJ991_001873</name>
</gene>
<keyword evidence="2" id="KW-0804">Transcription</keyword>
<dbReference type="InterPro" id="IPR041916">
    <property type="entry name" value="Anti_sigma_zinc_sf"/>
</dbReference>
<keyword evidence="1" id="KW-0805">Transcription regulation</keyword>
<comment type="caution">
    <text evidence="6">The sequence shown here is derived from an EMBL/GenBank/DDBJ whole genome shotgun (WGS) entry which is preliminary data.</text>
</comment>
<protein>
    <recommendedName>
        <fullName evidence="5">Putative zinc-finger domain-containing protein</fullName>
    </recommendedName>
</protein>
<evidence type="ECO:0000259" key="5">
    <source>
        <dbReference type="Pfam" id="PF13490"/>
    </source>
</evidence>
<keyword evidence="7" id="KW-1185">Reference proteome</keyword>
<organism evidence="6 7">
    <name type="scientific">Microbacterium immunditiarum</name>
    <dbReference type="NCBI Taxonomy" id="337480"/>
    <lineage>
        <taxon>Bacteria</taxon>
        <taxon>Bacillati</taxon>
        <taxon>Actinomycetota</taxon>
        <taxon>Actinomycetes</taxon>
        <taxon>Micrococcales</taxon>
        <taxon>Microbacteriaceae</taxon>
        <taxon>Microbacterium</taxon>
    </lineage>
</organism>
<accession>A0A7Y9GNN6</accession>
<dbReference type="EMBL" id="JACCBV010000001">
    <property type="protein sequence ID" value="NYE19845.1"/>
    <property type="molecule type" value="Genomic_DNA"/>
</dbReference>
<dbReference type="InterPro" id="IPR027383">
    <property type="entry name" value="Znf_put"/>
</dbReference>
<evidence type="ECO:0000256" key="3">
    <source>
        <dbReference type="SAM" id="MobiDB-lite"/>
    </source>
</evidence>
<sequence length="241" mass="25721">MNPDHTTYAEWDAAYVLGALSSSERRAYEAHLDECPVCRRATAELTPTLGLLSRISTERAERIHEGEEARDSDAADGPDLDDDAVRAGIASLTKARRRRRRTWWAVGIAATLALVAGIAVPVAISSFAPRPTAEFVLEDIAGVPIEASVRLTEVAWGTRIDLECSYPDSVDSDAPPGGWVYVLAVVGADGTDEPVSTWRAGPGSSARLSAGTAMELDAISAIEVRAADGTVLMRYDDVPAR</sequence>
<dbReference type="AlphaFoldDB" id="A0A7Y9GNN6"/>
<dbReference type="RefSeq" id="WP_179489448.1">
    <property type="nucleotide sequence ID" value="NZ_JACCBV010000001.1"/>
</dbReference>
<keyword evidence="4" id="KW-0812">Transmembrane</keyword>
<keyword evidence="4" id="KW-1133">Transmembrane helix</keyword>
<keyword evidence="4" id="KW-0472">Membrane</keyword>
<evidence type="ECO:0000256" key="1">
    <source>
        <dbReference type="ARBA" id="ARBA00023015"/>
    </source>
</evidence>
<name>A0A7Y9GNN6_9MICO</name>
<feature type="domain" description="Putative zinc-finger" evidence="5">
    <location>
        <begin position="14"/>
        <end position="39"/>
    </location>
</feature>
<dbReference type="Proteomes" id="UP000576969">
    <property type="component" value="Unassembled WGS sequence"/>
</dbReference>
<evidence type="ECO:0000256" key="4">
    <source>
        <dbReference type="SAM" id="Phobius"/>
    </source>
</evidence>
<dbReference type="Pfam" id="PF13490">
    <property type="entry name" value="zf-HC2"/>
    <property type="match status" value="1"/>
</dbReference>